<feature type="domain" description="MacB-like periplasmic core" evidence="8">
    <location>
        <begin position="446"/>
        <end position="641"/>
    </location>
</feature>
<feature type="transmembrane region" description="Helical" evidence="6">
    <location>
        <begin position="422"/>
        <end position="445"/>
    </location>
</feature>
<keyword evidence="3 6" id="KW-0812">Transmembrane</keyword>
<evidence type="ECO:0000313" key="10">
    <source>
        <dbReference type="Proteomes" id="UP000557307"/>
    </source>
</evidence>
<feature type="domain" description="MacB-like periplasmic core" evidence="8">
    <location>
        <begin position="20"/>
        <end position="240"/>
    </location>
</feature>
<keyword evidence="5 6" id="KW-0472">Membrane</keyword>
<protein>
    <submittedName>
        <fullName evidence="9">Putative ABC transport system permease protein</fullName>
    </submittedName>
</protein>
<dbReference type="InterPro" id="IPR025857">
    <property type="entry name" value="MacB_PCD"/>
</dbReference>
<evidence type="ECO:0000256" key="4">
    <source>
        <dbReference type="ARBA" id="ARBA00022989"/>
    </source>
</evidence>
<evidence type="ECO:0000256" key="5">
    <source>
        <dbReference type="ARBA" id="ARBA00023136"/>
    </source>
</evidence>
<dbReference type="RefSeq" id="WP_184176013.1">
    <property type="nucleotide sequence ID" value="NZ_JACHGF010000006.1"/>
</dbReference>
<keyword evidence="10" id="KW-1185">Reference proteome</keyword>
<feature type="transmembrane region" description="Helical" evidence="6">
    <location>
        <begin position="683"/>
        <end position="704"/>
    </location>
</feature>
<feature type="transmembrane region" description="Helical" evidence="6">
    <location>
        <begin position="764"/>
        <end position="786"/>
    </location>
</feature>
<comment type="subcellular location">
    <subcellularLocation>
        <location evidence="1">Cell membrane</location>
        <topology evidence="1">Multi-pass membrane protein</topology>
    </subcellularLocation>
</comment>
<feature type="transmembrane region" description="Helical" evidence="6">
    <location>
        <begin position="716"/>
        <end position="744"/>
    </location>
</feature>
<accession>A0A840TQP1</accession>
<evidence type="ECO:0000256" key="2">
    <source>
        <dbReference type="ARBA" id="ARBA00022475"/>
    </source>
</evidence>
<dbReference type="AlphaFoldDB" id="A0A840TQP1"/>
<dbReference type="GO" id="GO:0005886">
    <property type="term" value="C:plasma membrane"/>
    <property type="evidence" value="ECO:0007669"/>
    <property type="project" value="UniProtKB-SubCell"/>
</dbReference>
<comment type="caution">
    <text evidence="9">The sequence shown here is derived from an EMBL/GenBank/DDBJ whole genome shotgun (WGS) entry which is preliminary data.</text>
</comment>
<keyword evidence="2" id="KW-1003">Cell membrane</keyword>
<dbReference type="EMBL" id="JACHGF010000006">
    <property type="protein sequence ID" value="MBB5285644.1"/>
    <property type="molecule type" value="Genomic_DNA"/>
</dbReference>
<sequence>MLTNDFKMAWRQLVKRKFYTALSVLGLSVGMAFLLLIGSFVWGELRVNTQLRRADHQYLLQSTWKQAAMGMDITTLAPLGRALKENYPRLVANYYRFDGISATVSKGTKHFREDIQLGDSTLLSMYGFPLLAGDAATALSQPNSLVIPAELAVKYFGKTDVVGESLTLDSFSGQKQEFMITAVLDKVPQNSVLNLLDPTISPLLVPESSLAFFGRGDFSNWANVYIVNYLELQEGVTPADLAGPMAQLLKTHAPAAIQENLEVYLNPLKAYYRQANNGLVQKTLLTLTAVAGFILLMAVVNFINLSIGHSSTRLKEIGVRKVLGSRKRQVARQFLVESVLMAWGSMLLSWLLYQLGAGYFGEVLGRPIPSLVEVPPTFYLVSGLLALLLGVLAGSYPALVLASLPSVASMKGTLVTVRENILFRRLLVGAQFTVALFVFGAAVIVSQQVSYFFTKDLGYNKESVLTVALPRDWSPEGVLSMETIREEMRQLPEVGQASFSYEIPNGKNGFSLGVYPSGRDSTQAIYVPVLQTDERFAETYQIPLRAGTFFHAAEGTFRPGQVVLNDAATKALGYASAEAALGQKVYLQPGSQELTVAGVLQDFHFTSLHEAIKPLMFMHVRDTNTYRFLSLRLQPASVSKAVAVLEKRWNQLLPDAPFTFHFLDDTLQTMYQSEIRLQKASRVATVLALVMVLLGILGMVSLSVARRTRELGIRKVLGASGVSIVLLFLKEFLALMILALVVAFPLVVVSMNRWLGHYAYRVELSWLTLGLVALAFGLVIVLIVGVQTAKAALMNPVKSLRSE</sequence>
<proteinExistence type="predicted"/>
<dbReference type="PANTHER" id="PTHR30572:SF18">
    <property type="entry name" value="ABC-TYPE MACROLIDE FAMILY EXPORT SYSTEM PERMEASE COMPONENT 2"/>
    <property type="match status" value="1"/>
</dbReference>
<feature type="transmembrane region" description="Helical" evidence="6">
    <location>
        <begin position="284"/>
        <end position="305"/>
    </location>
</feature>
<feature type="transmembrane region" description="Helical" evidence="6">
    <location>
        <begin position="334"/>
        <end position="357"/>
    </location>
</feature>
<dbReference type="InterPro" id="IPR003838">
    <property type="entry name" value="ABC3_permease_C"/>
</dbReference>
<evidence type="ECO:0000256" key="6">
    <source>
        <dbReference type="SAM" id="Phobius"/>
    </source>
</evidence>
<dbReference type="Pfam" id="PF12704">
    <property type="entry name" value="MacB_PCD"/>
    <property type="match status" value="2"/>
</dbReference>
<organism evidence="9 10">
    <name type="scientific">Rhabdobacter roseus</name>
    <dbReference type="NCBI Taxonomy" id="1655419"/>
    <lineage>
        <taxon>Bacteria</taxon>
        <taxon>Pseudomonadati</taxon>
        <taxon>Bacteroidota</taxon>
        <taxon>Cytophagia</taxon>
        <taxon>Cytophagales</taxon>
        <taxon>Cytophagaceae</taxon>
        <taxon>Rhabdobacter</taxon>
    </lineage>
</organism>
<evidence type="ECO:0000259" key="8">
    <source>
        <dbReference type="Pfam" id="PF12704"/>
    </source>
</evidence>
<feature type="domain" description="ABC3 transporter permease C-terminal" evidence="7">
    <location>
        <begin position="290"/>
        <end position="403"/>
    </location>
</feature>
<evidence type="ECO:0000256" key="3">
    <source>
        <dbReference type="ARBA" id="ARBA00022692"/>
    </source>
</evidence>
<evidence type="ECO:0000313" key="9">
    <source>
        <dbReference type="EMBL" id="MBB5285644.1"/>
    </source>
</evidence>
<evidence type="ECO:0000256" key="1">
    <source>
        <dbReference type="ARBA" id="ARBA00004651"/>
    </source>
</evidence>
<name>A0A840TQP1_9BACT</name>
<feature type="domain" description="ABC3 transporter permease C-terminal" evidence="7">
    <location>
        <begin position="683"/>
        <end position="796"/>
    </location>
</feature>
<keyword evidence="4 6" id="KW-1133">Transmembrane helix</keyword>
<dbReference type="Pfam" id="PF02687">
    <property type="entry name" value="FtsX"/>
    <property type="match status" value="2"/>
</dbReference>
<dbReference type="GO" id="GO:0022857">
    <property type="term" value="F:transmembrane transporter activity"/>
    <property type="evidence" value="ECO:0007669"/>
    <property type="project" value="TreeGrafter"/>
</dbReference>
<dbReference type="InterPro" id="IPR050250">
    <property type="entry name" value="Macrolide_Exporter_MacB"/>
</dbReference>
<dbReference type="Proteomes" id="UP000557307">
    <property type="component" value="Unassembled WGS sequence"/>
</dbReference>
<dbReference type="PANTHER" id="PTHR30572">
    <property type="entry name" value="MEMBRANE COMPONENT OF TRANSPORTER-RELATED"/>
    <property type="match status" value="1"/>
</dbReference>
<evidence type="ECO:0000259" key="7">
    <source>
        <dbReference type="Pfam" id="PF02687"/>
    </source>
</evidence>
<reference evidence="9 10" key="1">
    <citation type="submission" date="2020-08" db="EMBL/GenBank/DDBJ databases">
        <title>Genomic Encyclopedia of Type Strains, Phase IV (KMG-IV): sequencing the most valuable type-strain genomes for metagenomic binning, comparative biology and taxonomic classification.</title>
        <authorList>
            <person name="Goeker M."/>
        </authorList>
    </citation>
    <scope>NUCLEOTIDE SEQUENCE [LARGE SCALE GENOMIC DNA]</scope>
    <source>
        <strain evidence="9 10">DSM 105074</strain>
    </source>
</reference>
<gene>
    <name evidence="9" type="ORF">HNQ92_003804</name>
</gene>
<feature type="transmembrane region" description="Helical" evidence="6">
    <location>
        <begin position="21"/>
        <end position="42"/>
    </location>
</feature>
<feature type="transmembrane region" description="Helical" evidence="6">
    <location>
        <begin position="377"/>
        <end position="401"/>
    </location>
</feature>